<comment type="caution">
    <text evidence="2">The sequence shown here is derived from an EMBL/GenBank/DDBJ whole genome shotgun (WGS) entry which is preliminary data.</text>
</comment>
<dbReference type="Pfam" id="PF14343">
    <property type="entry name" value="PrcB_C"/>
    <property type="match status" value="1"/>
</dbReference>
<keyword evidence="2" id="KW-0378">Hydrolase</keyword>
<dbReference type="GO" id="GO:0008233">
    <property type="term" value="F:peptidase activity"/>
    <property type="evidence" value="ECO:0007669"/>
    <property type="project" value="UniProtKB-KW"/>
</dbReference>
<organism evidence="2 3">
    <name type="scientific">Salinisphaera aquimarina</name>
    <dbReference type="NCBI Taxonomy" id="2094031"/>
    <lineage>
        <taxon>Bacteria</taxon>
        <taxon>Pseudomonadati</taxon>
        <taxon>Pseudomonadota</taxon>
        <taxon>Gammaproteobacteria</taxon>
        <taxon>Salinisphaerales</taxon>
        <taxon>Salinisphaeraceae</taxon>
        <taxon>Salinisphaera</taxon>
    </lineage>
</organism>
<reference evidence="3" key="1">
    <citation type="journal article" date="2019" name="Int. J. Syst. Evol. Microbiol.">
        <title>The Global Catalogue of Microorganisms (GCM) 10K type strain sequencing project: providing services to taxonomists for standard genome sequencing and annotation.</title>
        <authorList>
            <consortium name="The Broad Institute Genomics Platform"/>
            <consortium name="The Broad Institute Genome Sequencing Center for Infectious Disease"/>
            <person name="Wu L."/>
            <person name="Ma J."/>
        </authorList>
    </citation>
    <scope>NUCLEOTIDE SEQUENCE [LARGE SCALE GENOMIC DNA]</scope>
    <source>
        <strain evidence="3">KCTC 52640</strain>
    </source>
</reference>
<evidence type="ECO:0000259" key="1">
    <source>
        <dbReference type="Pfam" id="PF14343"/>
    </source>
</evidence>
<sequence length="158" mass="17047">MLRLATIFIVLGLLAACSINPFRGSSGARVVGESQYCGTSSQDSDAHYFADSSVFEDWLDYRSISEFKPSMAVNGGIIIVEMGQRPTGGYSIKLDRSKTKVQGNTLTLSMEWKAPRLDAAVSQALIASCVAIRPPAGNYSRIRVVDQLGNVRGEAAVR</sequence>
<dbReference type="EMBL" id="JBHRSS010000008">
    <property type="protein sequence ID" value="MFC3105701.1"/>
    <property type="molecule type" value="Genomic_DNA"/>
</dbReference>
<evidence type="ECO:0000313" key="3">
    <source>
        <dbReference type="Proteomes" id="UP001595462"/>
    </source>
</evidence>
<dbReference type="RefSeq" id="WP_380691236.1">
    <property type="nucleotide sequence ID" value="NZ_JBHRSS010000008.1"/>
</dbReference>
<dbReference type="GO" id="GO:0006508">
    <property type="term" value="P:proteolysis"/>
    <property type="evidence" value="ECO:0007669"/>
    <property type="project" value="UniProtKB-KW"/>
</dbReference>
<gene>
    <name evidence="2" type="ORF">ACFOSU_17645</name>
</gene>
<name>A0ABV7EUW2_9GAMM</name>
<protein>
    <submittedName>
        <fullName evidence="2">Protease complex subunit PrcB family protein</fullName>
    </submittedName>
</protein>
<dbReference type="Proteomes" id="UP001595462">
    <property type="component" value="Unassembled WGS sequence"/>
</dbReference>
<evidence type="ECO:0000313" key="2">
    <source>
        <dbReference type="EMBL" id="MFC3105701.1"/>
    </source>
</evidence>
<dbReference type="InterPro" id="IPR025748">
    <property type="entry name" value="PrcB_C_dom"/>
</dbReference>
<dbReference type="PROSITE" id="PS51257">
    <property type="entry name" value="PROKAR_LIPOPROTEIN"/>
    <property type="match status" value="1"/>
</dbReference>
<feature type="domain" description="PrcB C-terminal" evidence="1">
    <location>
        <begin position="78"/>
        <end position="125"/>
    </location>
</feature>
<accession>A0ABV7EUW2</accession>
<keyword evidence="3" id="KW-1185">Reference proteome</keyword>
<proteinExistence type="predicted"/>
<keyword evidence="2" id="KW-0645">Protease</keyword>